<dbReference type="AlphaFoldDB" id="A0A3A3GMQ3"/>
<evidence type="ECO:0000313" key="1">
    <source>
        <dbReference type="EMBL" id="RJG26580.1"/>
    </source>
</evidence>
<dbReference type="EMBL" id="QYZD01000001">
    <property type="protein sequence ID" value="RJG26580.1"/>
    <property type="molecule type" value="Genomic_DNA"/>
</dbReference>
<name>A0A3A3GMQ3_PANTH</name>
<protein>
    <submittedName>
        <fullName evidence="1">AraC family transcriptional regulator</fullName>
    </submittedName>
</protein>
<accession>A0A3A3GMQ3</accession>
<evidence type="ECO:0000313" key="2">
    <source>
        <dbReference type="Proteomes" id="UP000266177"/>
    </source>
</evidence>
<dbReference type="Proteomes" id="UP000266177">
    <property type="component" value="Unassembled WGS sequence"/>
</dbReference>
<reference evidence="1 2" key="1">
    <citation type="submission" date="2018-09" db="EMBL/GenBank/DDBJ databases">
        <title>Paenibacillus SK2017-BO5.</title>
        <authorList>
            <person name="Piskunova J.V."/>
            <person name="Dubiley S.A."/>
            <person name="Severinov K.V."/>
        </authorList>
    </citation>
    <scope>NUCLEOTIDE SEQUENCE [LARGE SCALE GENOMIC DNA]</scope>
    <source>
        <strain evidence="1 2">BO5</strain>
    </source>
</reference>
<dbReference type="OrthoDB" id="2590511at2"/>
<comment type="caution">
    <text evidence="1">The sequence shown here is derived from an EMBL/GenBank/DDBJ whole genome shotgun (WGS) entry which is preliminary data.</text>
</comment>
<organism evidence="1 2">
    <name type="scientific">Paenibacillus thiaminolyticus</name>
    <name type="common">Bacillus thiaminolyticus</name>
    <dbReference type="NCBI Taxonomy" id="49283"/>
    <lineage>
        <taxon>Bacteria</taxon>
        <taxon>Bacillati</taxon>
        <taxon>Bacillota</taxon>
        <taxon>Bacilli</taxon>
        <taxon>Bacillales</taxon>
        <taxon>Paenibacillaceae</taxon>
        <taxon>Paenibacillus</taxon>
    </lineage>
</organism>
<proteinExistence type="predicted"/>
<sequence>MEIMNKLPNMEPIVVRHEELKLIGIPCINLQDMSSKYRHAKESLLSSTKHFPQVVSPQVQYGIWPNADSQADPDRHAYILCVEVSAFEGIPEWYMRVTMPPQLCVVVANDQGDFDAASSRVDAYVADHQFDVSAAGRDYIICERYSYDGEGFARYSLPIILN</sequence>
<gene>
    <name evidence="1" type="ORF">DQX05_00625</name>
</gene>